<sequence>MDYNKYYRQHAVSFEGEDECDFNSFSDAGYSTYDFVVVGGGTAGLVVASRLSEDPTIRVLLLEAGWETEDDPRTQIPGLATQTYGDVDLDWNLQSVPQEQLKGRQIPLTSGRMLGGSSAISFGMMVYPSCVGMNAWEALGNPGWGWEGIEPYLRKFQMAAAPSIEPREQFDGFNWVPSDQGRKGPVKLSFGKEYTPYHVAWWNAFQSLGWPHGEDQIKGAGSGPSIPPLAVDPFTNTRSHAAYSYLTPEVRNRKSLHIVTGAHVERLHPADYIAFRTAEHGPLRFDAVSYVQNGNSRRVHVTGEIILAAGALQSPHILEISGIGERKRLRELRIPSYIDLPGVGENLQDHAVVTYSYELVDGMPSDDAARGVEDVAAAAGAYIEDRSGPLGIPMVLAFIPCLDLPAEERVKLIQKIDSAIEDETLPAMYEKQYQLIKQMLQDPDEPTGQYTVLPFQMQPRAGPNPRDIFRKKHPGNFISILSTLAHPLSRGSVHINTPNPWAPSVIDHGILGDPVDLELHARHSMWTDKLVETPAMTSVLKNSGARLHSSKRVTEVHKAGSLCKKVALSAGDICGTCAMMPREDGGVVDPTLKVYETANVRVVDASIFPLVPRGNIEATVYAVAEKAAAIIKEEYNLLSG</sequence>
<gene>
    <name evidence="3" type="ORF">BJY01DRAFT_249671</name>
</gene>
<dbReference type="Gene3D" id="3.30.560.10">
    <property type="entry name" value="Glucose Oxidase, domain 3"/>
    <property type="match status" value="1"/>
</dbReference>
<dbReference type="PANTHER" id="PTHR11552:SF210">
    <property type="entry name" value="GLUCOSE-METHANOL-CHOLINE OXIDOREDUCTASE N-TERMINAL DOMAIN-CONTAINING PROTEIN-RELATED"/>
    <property type="match status" value="1"/>
</dbReference>
<proteinExistence type="inferred from homology"/>
<evidence type="ECO:0000313" key="4">
    <source>
        <dbReference type="Proteomes" id="UP001610446"/>
    </source>
</evidence>
<protein>
    <recommendedName>
        <fullName evidence="2">Glucose-methanol-choline oxidoreductase N-terminal domain-containing protein</fullName>
    </recommendedName>
</protein>
<dbReference type="SUPFAM" id="SSF54373">
    <property type="entry name" value="FAD-linked reductases, C-terminal domain"/>
    <property type="match status" value="1"/>
</dbReference>
<evidence type="ECO:0000256" key="1">
    <source>
        <dbReference type="ARBA" id="ARBA00010790"/>
    </source>
</evidence>
<reference evidence="3 4" key="1">
    <citation type="submission" date="2024-07" db="EMBL/GenBank/DDBJ databases">
        <title>Section-level genome sequencing and comparative genomics of Aspergillus sections Usti and Cavernicolus.</title>
        <authorList>
            <consortium name="Lawrence Berkeley National Laboratory"/>
            <person name="Nybo J.L."/>
            <person name="Vesth T.C."/>
            <person name="Theobald S."/>
            <person name="Frisvad J.C."/>
            <person name="Larsen T.O."/>
            <person name="Kjaerboelling I."/>
            <person name="Rothschild-Mancinelli K."/>
            <person name="Lyhne E.K."/>
            <person name="Kogle M.E."/>
            <person name="Barry K."/>
            <person name="Clum A."/>
            <person name="Na H."/>
            <person name="Ledsgaard L."/>
            <person name="Lin J."/>
            <person name="Lipzen A."/>
            <person name="Kuo A."/>
            <person name="Riley R."/>
            <person name="Mondo S."/>
            <person name="Labutti K."/>
            <person name="Haridas S."/>
            <person name="Pangalinan J."/>
            <person name="Salamov A.A."/>
            <person name="Simmons B.A."/>
            <person name="Magnuson J.K."/>
            <person name="Chen J."/>
            <person name="Drula E."/>
            <person name="Henrissat B."/>
            <person name="Wiebenga A."/>
            <person name="Lubbers R.J."/>
            <person name="Gomes A.C."/>
            <person name="Makela M.R."/>
            <person name="Stajich J."/>
            <person name="Grigoriev I.V."/>
            <person name="Mortensen U.H."/>
            <person name="De Vries R.P."/>
            <person name="Baker S.E."/>
            <person name="Andersen M.R."/>
        </authorList>
    </citation>
    <scope>NUCLEOTIDE SEQUENCE [LARGE SCALE GENOMIC DNA]</scope>
    <source>
        <strain evidence="3 4">CBS 123904</strain>
    </source>
</reference>
<comment type="similarity">
    <text evidence="1">Belongs to the GMC oxidoreductase family.</text>
</comment>
<dbReference type="InterPro" id="IPR007867">
    <property type="entry name" value="GMC_OxRtase_C"/>
</dbReference>
<dbReference type="InterPro" id="IPR036188">
    <property type="entry name" value="FAD/NAD-bd_sf"/>
</dbReference>
<dbReference type="Gene3D" id="3.50.50.60">
    <property type="entry name" value="FAD/NAD(P)-binding domain"/>
    <property type="match status" value="1"/>
</dbReference>
<accession>A0ABR4JPX3</accession>
<dbReference type="EMBL" id="JBFXLU010000113">
    <property type="protein sequence ID" value="KAL2841137.1"/>
    <property type="molecule type" value="Genomic_DNA"/>
</dbReference>
<dbReference type="InterPro" id="IPR012132">
    <property type="entry name" value="GMC_OxRdtase"/>
</dbReference>
<dbReference type="PIRSF" id="PIRSF000137">
    <property type="entry name" value="Alcohol_oxidase"/>
    <property type="match status" value="1"/>
</dbReference>
<keyword evidence="4" id="KW-1185">Reference proteome</keyword>
<comment type="caution">
    <text evidence="3">The sequence shown here is derived from an EMBL/GenBank/DDBJ whole genome shotgun (WGS) entry which is preliminary data.</text>
</comment>
<dbReference type="PANTHER" id="PTHR11552">
    <property type="entry name" value="GLUCOSE-METHANOL-CHOLINE GMC OXIDOREDUCTASE"/>
    <property type="match status" value="1"/>
</dbReference>
<dbReference type="InterPro" id="IPR000172">
    <property type="entry name" value="GMC_OxRdtase_N"/>
</dbReference>
<evidence type="ECO:0000259" key="2">
    <source>
        <dbReference type="PROSITE" id="PS00624"/>
    </source>
</evidence>
<evidence type="ECO:0000313" key="3">
    <source>
        <dbReference type="EMBL" id="KAL2841137.1"/>
    </source>
</evidence>
<dbReference type="Pfam" id="PF00732">
    <property type="entry name" value="GMC_oxred_N"/>
    <property type="match status" value="1"/>
</dbReference>
<dbReference type="PROSITE" id="PS00624">
    <property type="entry name" value="GMC_OXRED_2"/>
    <property type="match status" value="1"/>
</dbReference>
<name>A0ABR4JPX3_9EURO</name>
<feature type="domain" description="Glucose-methanol-choline oxidoreductase N-terminal" evidence="2">
    <location>
        <begin position="310"/>
        <end position="324"/>
    </location>
</feature>
<dbReference type="Pfam" id="PF05199">
    <property type="entry name" value="GMC_oxred_C"/>
    <property type="match status" value="1"/>
</dbReference>
<dbReference type="Proteomes" id="UP001610446">
    <property type="component" value="Unassembled WGS sequence"/>
</dbReference>
<organism evidence="3 4">
    <name type="scientific">Aspergillus pseudoustus</name>
    <dbReference type="NCBI Taxonomy" id="1810923"/>
    <lineage>
        <taxon>Eukaryota</taxon>
        <taxon>Fungi</taxon>
        <taxon>Dikarya</taxon>
        <taxon>Ascomycota</taxon>
        <taxon>Pezizomycotina</taxon>
        <taxon>Eurotiomycetes</taxon>
        <taxon>Eurotiomycetidae</taxon>
        <taxon>Eurotiales</taxon>
        <taxon>Aspergillaceae</taxon>
        <taxon>Aspergillus</taxon>
        <taxon>Aspergillus subgen. Nidulantes</taxon>
    </lineage>
</organism>
<dbReference type="SUPFAM" id="SSF51905">
    <property type="entry name" value="FAD/NAD(P)-binding domain"/>
    <property type="match status" value="1"/>
</dbReference>